<protein>
    <submittedName>
        <fullName evidence="9">Regulator of sigma S factor FliZ</fullName>
    </submittedName>
</protein>
<comment type="caution">
    <text evidence="9">The sequence shown here is derived from an EMBL/GenBank/DDBJ whole genome shotgun (WGS) entry which is preliminary data.</text>
</comment>
<dbReference type="EMBL" id="VDEM01000002">
    <property type="protein sequence ID" value="KAF0825843.1"/>
    <property type="molecule type" value="Genomic_DNA"/>
</dbReference>
<evidence type="ECO:0000256" key="2">
    <source>
        <dbReference type="ARBA" id="ARBA00022475"/>
    </source>
</evidence>
<dbReference type="Proteomes" id="UP000465778">
    <property type="component" value="Unassembled WGS sequence"/>
</dbReference>
<gene>
    <name evidence="9" type="ORF">KIS1582_0516</name>
</gene>
<keyword evidence="5 7" id="KW-0472">Membrane</keyword>
<name>A0A800NFY8_CYTFI</name>
<feature type="region of interest" description="Disordered" evidence="6">
    <location>
        <begin position="37"/>
        <end position="71"/>
    </location>
</feature>
<feature type="chain" id="PRO_5030750301" evidence="8">
    <location>
        <begin position="28"/>
        <end position="230"/>
    </location>
</feature>
<evidence type="ECO:0000256" key="4">
    <source>
        <dbReference type="ARBA" id="ARBA00022989"/>
    </source>
</evidence>
<keyword evidence="2" id="KW-1003">Cell membrane</keyword>
<dbReference type="GO" id="GO:0044781">
    <property type="term" value="P:bacterial-type flagellum organization"/>
    <property type="evidence" value="ECO:0007669"/>
    <property type="project" value="InterPro"/>
</dbReference>
<evidence type="ECO:0000256" key="3">
    <source>
        <dbReference type="ARBA" id="ARBA00022692"/>
    </source>
</evidence>
<organism evidence="9 10">
    <name type="scientific">Cytobacillus firmus</name>
    <name type="common">Bacillus firmus</name>
    <dbReference type="NCBI Taxonomy" id="1399"/>
    <lineage>
        <taxon>Bacteria</taxon>
        <taxon>Bacillati</taxon>
        <taxon>Bacillota</taxon>
        <taxon>Bacilli</taxon>
        <taxon>Bacillales</taxon>
        <taxon>Bacillaceae</taxon>
        <taxon>Cytobacillus</taxon>
    </lineage>
</organism>
<evidence type="ECO:0000256" key="1">
    <source>
        <dbReference type="ARBA" id="ARBA00004236"/>
    </source>
</evidence>
<evidence type="ECO:0000256" key="7">
    <source>
        <dbReference type="SAM" id="Phobius"/>
    </source>
</evidence>
<keyword evidence="3 7" id="KW-0812">Transmembrane</keyword>
<comment type="subcellular location">
    <subcellularLocation>
        <location evidence="1">Cell membrane</location>
    </subcellularLocation>
</comment>
<dbReference type="Pfam" id="PF04347">
    <property type="entry name" value="FliO"/>
    <property type="match status" value="1"/>
</dbReference>
<dbReference type="AlphaFoldDB" id="A0A800NFY8"/>
<feature type="compositionally biased region" description="Basic and acidic residues" evidence="6">
    <location>
        <begin position="37"/>
        <end position="59"/>
    </location>
</feature>
<evidence type="ECO:0000313" key="9">
    <source>
        <dbReference type="EMBL" id="KAF0825843.1"/>
    </source>
</evidence>
<sequence>MWNVKKVISLLLLLSIVLLGVQPLAQAEQLNNSVKECMDNPDKCKEQESKETKESKDSEAAEGQPEQDESGKVGLTSWDFIKMILATGFTIGLLYALLKFINKKSKVYNRSQLVENLGGTALGANRSVQLIKVGKRILVVGVGENIQLLKEIDNSEEYSQIIKEHNDKLEQLIRPSDIVTKVMKRTQQTEESKQGSQNFSTLLGIQLAEMKKGRKKLFDELERKGQKKDE</sequence>
<dbReference type="RefSeq" id="WP_236564564.1">
    <property type="nucleotide sequence ID" value="NZ_JBALOT010000018.1"/>
</dbReference>
<evidence type="ECO:0000256" key="5">
    <source>
        <dbReference type="ARBA" id="ARBA00023136"/>
    </source>
</evidence>
<accession>A0A800NFY8</accession>
<proteinExistence type="predicted"/>
<feature type="transmembrane region" description="Helical" evidence="7">
    <location>
        <begin position="80"/>
        <end position="101"/>
    </location>
</feature>
<keyword evidence="4 7" id="KW-1133">Transmembrane helix</keyword>
<dbReference type="InterPro" id="IPR022781">
    <property type="entry name" value="Flagellar_biosynth_FliO"/>
</dbReference>
<evidence type="ECO:0000313" key="10">
    <source>
        <dbReference type="Proteomes" id="UP000465778"/>
    </source>
</evidence>
<feature type="signal peptide" evidence="8">
    <location>
        <begin position="1"/>
        <end position="27"/>
    </location>
</feature>
<evidence type="ECO:0000256" key="8">
    <source>
        <dbReference type="SAM" id="SignalP"/>
    </source>
</evidence>
<reference evidence="9 10" key="1">
    <citation type="journal article" date="2020" name="G3 (Bethesda)">
        <title>Whole Genome Sequencing and Comparative Genomics of Two Nematicidal Bacillus Strains Reveals a Wide Range of Possible Virulence Factors.</title>
        <authorList>
            <person name="Susic N."/>
            <person name="Janezic S."/>
            <person name="Rupnik M."/>
            <person name="Geric Stare B."/>
        </authorList>
    </citation>
    <scope>NUCLEOTIDE SEQUENCE [LARGE SCALE GENOMIC DNA]</scope>
    <source>
        <strain evidence="9 10">I-1582</strain>
    </source>
</reference>
<evidence type="ECO:0000256" key="6">
    <source>
        <dbReference type="SAM" id="MobiDB-lite"/>
    </source>
</evidence>
<dbReference type="GO" id="GO:0016020">
    <property type="term" value="C:membrane"/>
    <property type="evidence" value="ECO:0007669"/>
    <property type="project" value="InterPro"/>
</dbReference>
<keyword evidence="8" id="KW-0732">Signal</keyword>